<keyword evidence="2" id="KW-1185">Reference proteome</keyword>
<proteinExistence type="predicted"/>
<organism evidence="1 2">
    <name type="scientific">Vermiconidia calcicola</name>
    <dbReference type="NCBI Taxonomy" id="1690605"/>
    <lineage>
        <taxon>Eukaryota</taxon>
        <taxon>Fungi</taxon>
        <taxon>Dikarya</taxon>
        <taxon>Ascomycota</taxon>
        <taxon>Pezizomycotina</taxon>
        <taxon>Dothideomycetes</taxon>
        <taxon>Dothideomycetidae</taxon>
        <taxon>Mycosphaerellales</taxon>
        <taxon>Extremaceae</taxon>
        <taxon>Vermiconidia</taxon>
    </lineage>
</organism>
<protein>
    <submittedName>
        <fullName evidence="1">Uncharacterized protein</fullName>
    </submittedName>
</protein>
<reference evidence="1" key="1">
    <citation type="submission" date="2023-07" db="EMBL/GenBank/DDBJ databases">
        <title>Black Yeasts Isolated from many extreme environments.</title>
        <authorList>
            <person name="Coleine C."/>
            <person name="Stajich J.E."/>
            <person name="Selbmann L."/>
        </authorList>
    </citation>
    <scope>NUCLEOTIDE SEQUENCE</scope>
    <source>
        <strain evidence="1">CCFEE 5714</strain>
    </source>
</reference>
<comment type="caution">
    <text evidence="1">The sequence shown here is derived from an EMBL/GenBank/DDBJ whole genome shotgun (WGS) entry which is preliminary data.</text>
</comment>
<accession>A0ACC3ND65</accession>
<evidence type="ECO:0000313" key="2">
    <source>
        <dbReference type="Proteomes" id="UP001281147"/>
    </source>
</evidence>
<gene>
    <name evidence="1" type="ORF">LTR37_007706</name>
</gene>
<name>A0ACC3ND65_9PEZI</name>
<sequence length="212" mass="23579">MYGSFLWFENPCGCGTCLKLRESFASAYQAVQNAHQAAPSYKSVVAAASAIGEAAEKVHREHCPELYIGLADLSLANSNGVEAHGLICNEAAVCEQCRNYSQPCIHRWCVTSPTSKEDCSNVKCHYAHMDCIPHSEKEPKWIIFKGDLPHHLSRGKLPSLGFSKLDAHIDFDEWMQLLNVRQEHAVGIFYTDVAMKGATYEGHYIQCLCSPK</sequence>
<dbReference type="EMBL" id="JAUTXU010000054">
    <property type="protein sequence ID" value="KAK3714726.1"/>
    <property type="molecule type" value="Genomic_DNA"/>
</dbReference>
<dbReference type="Proteomes" id="UP001281147">
    <property type="component" value="Unassembled WGS sequence"/>
</dbReference>
<evidence type="ECO:0000313" key="1">
    <source>
        <dbReference type="EMBL" id="KAK3714726.1"/>
    </source>
</evidence>